<sequence length="33" mass="4102">MLKKHPTFVLLKFFALLQSKFERVYIIVKWDYV</sequence>
<gene>
    <name evidence="1" type="ORF">SAMN05216283_10178</name>
</gene>
<accession>A0A1I2ABW0</accession>
<keyword evidence="2" id="KW-1185">Reference proteome</keyword>
<protein>
    <submittedName>
        <fullName evidence="1">Uncharacterized protein</fullName>
    </submittedName>
</protein>
<proteinExistence type="predicted"/>
<evidence type="ECO:0000313" key="2">
    <source>
        <dbReference type="Proteomes" id="UP000198964"/>
    </source>
</evidence>
<dbReference type="AlphaFoldDB" id="A0A1I2ABW0"/>
<dbReference type="EMBL" id="FONW01000001">
    <property type="protein sequence ID" value="SFE41362.1"/>
    <property type="molecule type" value="Genomic_DNA"/>
</dbReference>
<evidence type="ECO:0000313" key="1">
    <source>
        <dbReference type="EMBL" id="SFE41362.1"/>
    </source>
</evidence>
<name>A0A1I2ABW0_9BACT</name>
<organism evidence="1 2">
    <name type="scientific">Sunxiuqinia elliptica</name>
    <dbReference type="NCBI Taxonomy" id="655355"/>
    <lineage>
        <taxon>Bacteria</taxon>
        <taxon>Pseudomonadati</taxon>
        <taxon>Bacteroidota</taxon>
        <taxon>Bacteroidia</taxon>
        <taxon>Marinilabiliales</taxon>
        <taxon>Prolixibacteraceae</taxon>
        <taxon>Sunxiuqinia</taxon>
    </lineage>
</organism>
<dbReference type="Proteomes" id="UP000198964">
    <property type="component" value="Unassembled WGS sequence"/>
</dbReference>
<reference evidence="1 2" key="1">
    <citation type="submission" date="2016-10" db="EMBL/GenBank/DDBJ databases">
        <authorList>
            <person name="de Groot N.N."/>
        </authorList>
    </citation>
    <scope>NUCLEOTIDE SEQUENCE [LARGE SCALE GENOMIC DNA]</scope>
    <source>
        <strain evidence="1 2">CGMCC 1.9156</strain>
    </source>
</reference>